<name>A0A1J5PNZ5_9ZZZZ</name>
<gene>
    <name evidence="1" type="ORF">GALL_458600</name>
</gene>
<proteinExistence type="predicted"/>
<protein>
    <submittedName>
        <fullName evidence="1">Uncharacterized protein</fullName>
    </submittedName>
</protein>
<evidence type="ECO:0000313" key="1">
    <source>
        <dbReference type="EMBL" id="OIQ72512.1"/>
    </source>
</evidence>
<reference evidence="1" key="1">
    <citation type="submission" date="2016-10" db="EMBL/GenBank/DDBJ databases">
        <title>Sequence of Gallionella enrichment culture.</title>
        <authorList>
            <person name="Poehlein A."/>
            <person name="Muehling M."/>
            <person name="Daniel R."/>
        </authorList>
    </citation>
    <scope>NUCLEOTIDE SEQUENCE</scope>
</reference>
<sequence>MKHLIWAAPFVVAACVAPMAVVPVQAKLSDTHVAVTMSDGAICTADKTKDTATPTGWAGTFQNCGHPMKYEVSLDARHNLLQGLFYGVFGLIGLNGALAPNGQVRVENGAGEVRVFTSPPPVNWH</sequence>
<dbReference type="PROSITE" id="PS51257">
    <property type="entry name" value="PROKAR_LIPOPROTEIN"/>
    <property type="match status" value="1"/>
</dbReference>
<comment type="caution">
    <text evidence="1">The sequence shown here is derived from an EMBL/GenBank/DDBJ whole genome shotgun (WGS) entry which is preliminary data.</text>
</comment>
<organism evidence="1">
    <name type="scientific">mine drainage metagenome</name>
    <dbReference type="NCBI Taxonomy" id="410659"/>
    <lineage>
        <taxon>unclassified sequences</taxon>
        <taxon>metagenomes</taxon>
        <taxon>ecological metagenomes</taxon>
    </lineage>
</organism>
<accession>A0A1J5PNZ5</accession>
<dbReference type="AlphaFoldDB" id="A0A1J5PNZ5"/>
<dbReference type="EMBL" id="MLJW01003240">
    <property type="protein sequence ID" value="OIQ72512.1"/>
    <property type="molecule type" value="Genomic_DNA"/>
</dbReference>